<evidence type="ECO:0000313" key="3">
    <source>
        <dbReference type="EMBL" id="TFK40272.1"/>
    </source>
</evidence>
<keyword evidence="4" id="KW-1185">Reference proteome</keyword>
<feature type="region of interest" description="Disordered" evidence="1">
    <location>
        <begin position="1"/>
        <end position="20"/>
    </location>
</feature>
<gene>
    <name evidence="3" type="ORF">BDQ12DRAFT_680638</name>
</gene>
<evidence type="ECO:0000313" key="4">
    <source>
        <dbReference type="Proteomes" id="UP000308652"/>
    </source>
</evidence>
<dbReference type="AlphaFoldDB" id="A0A5C3M4Q4"/>
<protein>
    <submittedName>
        <fullName evidence="3">Uncharacterized protein</fullName>
    </submittedName>
</protein>
<keyword evidence="2" id="KW-1133">Transmembrane helix</keyword>
<evidence type="ECO:0000256" key="2">
    <source>
        <dbReference type="SAM" id="Phobius"/>
    </source>
</evidence>
<dbReference type="EMBL" id="ML213597">
    <property type="protein sequence ID" value="TFK40272.1"/>
    <property type="molecule type" value="Genomic_DNA"/>
</dbReference>
<keyword evidence="2" id="KW-0472">Membrane</keyword>
<proteinExistence type="predicted"/>
<organism evidence="3 4">
    <name type="scientific">Crucibulum laeve</name>
    <dbReference type="NCBI Taxonomy" id="68775"/>
    <lineage>
        <taxon>Eukaryota</taxon>
        <taxon>Fungi</taxon>
        <taxon>Dikarya</taxon>
        <taxon>Basidiomycota</taxon>
        <taxon>Agaricomycotina</taxon>
        <taxon>Agaricomycetes</taxon>
        <taxon>Agaricomycetidae</taxon>
        <taxon>Agaricales</taxon>
        <taxon>Agaricineae</taxon>
        <taxon>Nidulariaceae</taxon>
        <taxon>Crucibulum</taxon>
    </lineage>
</organism>
<feature type="non-terminal residue" evidence="3">
    <location>
        <position position="91"/>
    </location>
</feature>
<reference evidence="3 4" key="1">
    <citation type="journal article" date="2019" name="Nat. Ecol. Evol.">
        <title>Megaphylogeny resolves global patterns of mushroom evolution.</title>
        <authorList>
            <person name="Varga T."/>
            <person name="Krizsan K."/>
            <person name="Foldi C."/>
            <person name="Dima B."/>
            <person name="Sanchez-Garcia M."/>
            <person name="Sanchez-Ramirez S."/>
            <person name="Szollosi G.J."/>
            <person name="Szarkandi J.G."/>
            <person name="Papp V."/>
            <person name="Albert L."/>
            <person name="Andreopoulos W."/>
            <person name="Angelini C."/>
            <person name="Antonin V."/>
            <person name="Barry K.W."/>
            <person name="Bougher N.L."/>
            <person name="Buchanan P."/>
            <person name="Buyck B."/>
            <person name="Bense V."/>
            <person name="Catcheside P."/>
            <person name="Chovatia M."/>
            <person name="Cooper J."/>
            <person name="Damon W."/>
            <person name="Desjardin D."/>
            <person name="Finy P."/>
            <person name="Geml J."/>
            <person name="Haridas S."/>
            <person name="Hughes K."/>
            <person name="Justo A."/>
            <person name="Karasinski D."/>
            <person name="Kautmanova I."/>
            <person name="Kiss B."/>
            <person name="Kocsube S."/>
            <person name="Kotiranta H."/>
            <person name="LaButti K.M."/>
            <person name="Lechner B.E."/>
            <person name="Liimatainen K."/>
            <person name="Lipzen A."/>
            <person name="Lukacs Z."/>
            <person name="Mihaltcheva S."/>
            <person name="Morgado L.N."/>
            <person name="Niskanen T."/>
            <person name="Noordeloos M.E."/>
            <person name="Ohm R.A."/>
            <person name="Ortiz-Santana B."/>
            <person name="Ovrebo C."/>
            <person name="Racz N."/>
            <person name="Riley R."/>
            <person name="Savchenko A."/>
            <person name="Shiryaev A."/>
            <person name="Soop K."/>
            <person name="Spirin V."/>
            <person name="Szebenyi C."/>
            <person name="Tomsovsky M."/>
            <person name="Tulloss R.E."/>
            <person name="Uehling J."/>
            <person name="Grigoriev I.V."/>
            <person name="Vagvolgyi C."/>
            <person name="Papp T."/>
            <person name="Martin F.M."/>
            <person name="Miettinen O."/>
            <person name="Hibbett D.S."/>
            <person name="Nagy L.G."/>
        </authorList>
    </citation>
    <scope>NUCLEOTIDE SEQUENCE [LARGE SCALE GENOMIC DNA]</scope>
    <source>
        <strain evidence="3 4">CBS 166.37</strain>
    </source>
</reference>
<dbReference type="Proteomes" id="UP000308652">
    <property type="component" value="Unassembled WGS sequence"/>
</dbReference>
<feature type="transmembrane region" description="Helical" evidence="2">
    <location>
        <begin position="44"/>
        <end position="65"/>
    </location>
</feature>
<evidence type="ECO:0000256" key="1">
    <source>
        <dbReference type="SAM" id="MobiDB-lite"/>
    </source>
</evidence>
<sequence>MSTSRYSDEHDSDEAKARLIDSDAHSTPFVDEPAYTLSSSRGRVLYTICACTIITAIYNLAASIVTRRQHVAFIPLTKLPRPDPFLGFLQD</sequence>
<name>A0A5C3M4Q4_9AGAR</name>
<keyword evidence="2" id="KW-0812">Transmembrane</keyword>
<accession>A0A5C3M4Q4</accession>